<dbReference type="Pfam" id="PF22703">
    <property type="entry name" value="Cdc6_lid"/>
    <property type="match status" value="1"/>
</dbReference>
<reference evidence="5 6" key="1">
    <citation type="submission" date="2016-10" db="EMBL/GenBank/DDBJ databases">
        <authorList>
            <person name="de Groot N.N."/>
        </authorList>
    </citation>
    <scope>NUCLEOTIDE SEQUENCE [LARGE SCALE GENOMIC DNA]</scope>
    <source>
        <strain evidence="5 6">IBRC-M10418</strain>
    </source>
</reference>
<dbReference type="CDD" id="cd00009">
    <property type="entry name" value="AAA"/>
    <property type="match status" value="1"/>
</dbReference>
<organism evidence="5 6">
    <name type="scientific">Halopenitus malekzadehii</name>
    <dbReference type="NCBI Taxonomy" id="1267564"/>
    <lineage>
        <taxon>Archaea</taxon>
        <taxon>Methanobacteriati</taxon>
        <taxon>Methanobacteriota</taxon>
        <taxon>Stenosarchaea group</taxon>
        <taxon>Halobacteria</taxon>
        <taxon>Halobacteriales</taxon>
        <taxon>Haloferacaceae</taxon>
        <taxon>Halopenitus</taxon>
    </lineage>
</organism>
<dbReference type="GO" id="GO:0005524">
    <property type="term" value="F:ATP binding"/>
    <property type="evidence" value="ECO:0007669"/>
    <property type="project" value="UniProtKB-KW"/>
</dbReference>
<proteinExistence type="predicted"/>
<gene>
    <name evidence="5" type="ORF">SAMN05192561_11244</name>
</gene>
<dbReference type="STRING" id="1267564.SAMN05192561_11244"/>
<dbReference type="OrthoDB" id="270161at2157"/>
<evidence type="ECO:0000256" key="1">
    <source>
        <dbReference type="ARBA" id="ARBA00022705"/>
    </source>
</evidence>
<evidence type="ECO:0000256" key="2">
    <source>
        <dbReference type="ARBA" id="ARBA00022741"/>
    </source>
</evidence>
<keyword evidence="2" id="KW-0547">Nucleotide-binding</keyword>
<protein>
    <submittedName>
        <fullName evidence="5">Cdc6-related protein, AAA superfamily ATPase</fullName>
    </submittedName>
</protein>
<feature type="domain" description="AAA+ ATPase" evidence="4">
    <location>
        <begin position="39"/>
        <end position="199"/>
    </location>
</feature>
<dbReference type="InterPro" id="IPR041664">
    <property type="entry name" value="AAA_16"/>
</dbReference>
<evidence type="ECO:0000313" key="6">
    <source>
        <dbReference type="Proteomes" id="UP000199215"/>
    </source>
</evidence>
<dbReference type="InterPro" id="IPR027417">
    <property type="entry name" value="P-loop_NTPase"/>
</dbReference>
<evidence type="ECO:0000313" key="5">
    <source>
        <dbReference type="EMBL" id="SEH60839.1"/>
    </source>
</evidence>
<dbReference type="SMART" id="SM00382">
    <property type="entry name" value="AAA"/>
    <property type="match status" value="1"/>
</dbReference>
<sequence length="359" mass="39848">MIHDGRYFAEEHLPRELPHRDPAISQLSRALTPAVDGRRPDDVLITGPSGVGKTALARFALRELREAAAVDTALIRTLGKTGGTILREAINQHRCGIDVHRGTPTDELPRILRERVDDPYILILDEADDLPATDTLDMLAGVPEVAIVAVAHDEEAWLAGIDQQFRSQFDGEHHIALDRYSPEAIADILEPRVEHGLEPGVITREQLETVGDLVAGVARLGVQTVRCAAEVATDQGRDSITDGNLVDGKHRALEEIRASHLRSLPYHHHVLYELVRALDPAASDQLHSRYDTIAAAAYQDRPLEPIARRTRRTKLEKLREYGLIEWDSLPGNRRRYEAVDPQLASEHDIPLTGDVAHEA</sequence>
<dbReference type="Gene3D" id="1.10.8.60">
    <property type="match status" value="1"/>
</dbReference>
<dbReference type="EMBL" id="FNWU01000012">
    <property type="protein sequence ID" value="SEH60839.1"/>
    <property type="molecule type" value="Genomic_DNA"/>
</dbReference>
<dbReference type="Gene3D" id="3.40.50.300">
    <property type="entry name" value="P-loop containing nucleotide triphosphate hydrolases"/>
    <property type="match status" value="1"/>
</dbReference>
<keyword evidence="1" id="KW-0235">DNA replication</keyword>
<dbReference type="Proteomes" id="UP000199215">
    <property type="component" value="Unassembled WGS sequence"/>
</dbReference>
<evidence type="ECO:0000256" key="3">
    <source>
        <dbReference type="ARBA" id="ARBA00022840"/>
    </source>
</evidence>
<dbReference type="InterPro" id="IPR055237">
    <property type="entry name" value="Cdc6_lid"/>
</dbReference>
<dbReference type="GO" id="GO:0006260">
    <property type="term" value="P:DNA replication"/>
    <property type="evidence" value="ECO:0007669"/>
    <property type="project" value="UniProtKB-KW"/>
</dbReference>
<dbReference type="InterPro" id="IPR003593">
    <property type="entry name" value="AAA+_ATPase"/>
</dbReference>
<dbReference type="AlphaFoldDB" id="A0A1H6JF06"/>
<accession>A0A1H6JF06</accession>
<dbReference type="SUPFAM" id="SSF52540">
    <property type="entry name" value="P-loop containing nucleoside triphosphate hydrolases"/>
    <property type="match status" value="1"/>
</dbReference>
<keyword evidence="3" id="KW-0067">ATP-binding</keyword>
<evidence type="ECO:0000259" key="4">
    <source>
        <dbReference type="SMART" id="SM00382"/>
    </source>
</evidence>
<name>A0A1H6JF06_9EURY</name>
<keyword evidence="6" id="KW-1185">Reference proteome</keyword>
<dbReference type="RefSeq" id="WP_092817612.1">
    <property type="nucleotide sequence ID" value="NZ_FNWU01000012.1"/>
</dbReference>
<dbReference type="Pfam" id="PF13191">
    <property type="entry name" value="AAA_16"/>
    <property type="match status" value="1"/>
</dbReference>